<keyword evidence="4 11" id="KW-0813">Transport</keyword>
<accession>A0AAN9XWZ7</accession>
<evidence type="ECO:0000256" key="8">
    <source>
        <dbReference type="ARBA" id="ARBA00022982"/>
    </source>
</evidence>
<comment type="subcellular location">
    <subcellularLocation>
        <location evidence="2 11">Plastid</location>
        <location evidence="2 11">Chloroplast</location>
    </subcellularLocation>
</comment>
<feature type="domain" description="2Fe-2S ferredoxin-type" evidence="12">
    <location>
        <begin position="52"/>
        <end position="142"/>
    </location>
</feature>
<evidence type="ECO:0000256" key="9">
    <source>
        <dbReference type="ARBA" id="ARBA00023004"/>
    </source>
</evidence>
<evidence type="ECO:0000256" key="3">
    <source>
        <dbReference type="ARBA" id="ARBA00007874"/>
    </source>
</evidence>
<dbReference type="Proteomes" id="UP001386955">
    <property type="component" value="Unassembled WGS sequence"/>
</dbReference>
<dbReference type="PANTHER" id="PTHR43112">
    <property type="entry name" value="FERREDOXIN"/>
    <property type="match status" value="1"/>
</dbReference>
<evidence type="ECO:0000256" key="5">
    <source>
        <dbReference type="ARBA" id="ARBA00022528"/>
    </source>
</evidence>
<dbReference type="GO" id="GO:0046872">
    <property type="term" value="F:metal ion binding"/>
    <property type="evidence" value="ECO:0007669"/>
    <property type="project" value="UniProtKB-KW"/>
</dbReference>
<dbReference type="AlphaFoldDB" id="A0AAN9XWZ7"/>
<evidence type="ECO:0000313" key="14">
    <source>
        <dbReference type="Proteomes" id="UP001386955"/>
    </source>
</evidence>
<dbReference type="EMBL" id="JAYMYS010000001">
    <property type="protein sequence ID" value="KAK7412034.1"/>
    <property type="molecule type" value="Genomic_DNA"/>
</dbReference>
<dbReference type="CDD" id="cd00207">
    <property type="entry name" value="fer2"/>
    <property type="match status" value="1"/>
</dbReference>
<evidence type="ECO:0000259" key="12">
    <source>
        <dbReference type="PROSITE" id="PS51085"/>
    </source>
</evidence>
<keyword evidence="6 11" id="KW-0001">2Fe-2S</keyword>
<evidence type="ECO:0000256" key="2">
    <source>
        <dbReference type="ARBA" id="ARBA00004229"/>
    </source>
</evidence>
<evidence type="ECO:0000256" key="7">
    <source>
        <dbReference type="ARBA" id="ARBA00022723"/>
    </source>
</evidence>
<dbReference type="InterPro" id="IPR001041">
    <property type="entry name" value="2Fe-2S_ferredoxin-type"/>
</dbReference>
<keyword evidence="7 11" id="KW-0479">Metal-binding</keyword>
<evidence type="ECO:0000256" key="6">
    <source>
        <dbReference type="ARBA" id="ARBA00022714"/>
    </source>
</evidence>
<comment type="caution">
    <text evidence="13">The sequence shown here is derived from an EMBL/GenBank/DDBJ whole genome shotgun (WGS) entry which is preliminary data.</text>
</comment>
<dbReference type="FunFam" id="3.10.20.30:FF:000014">
    <property type="entry name" value="Ferredoxin"/>
    <property type="match status" value="1"/>
</dbReference>
<dbReference type="GO" id="GO:0009570">
    <property type="term" value="C:chloroplast stroma"/>
    <property type="evidence" value="ECO:0007669"/>
    <property type="project" value="TreeGrafter"/>
</dbReference>
<dbReference type="Pfam" id="PF00111">
    <property type="entry name" value="Fer2"/>
    <property type="match status" value="1"/>
</dbReference>
<keyword evidence="8 11" id="KW-0249">Electron transport</keyword>
<gene>
    <name evidence="13" type="ORF">VNO78_03480</name>
</gene>
<keyword evidence="14" id="KW-1185">Reference proteome</keyword>
<dbReference type="Gene3D" id="3.10.20.30">
    <property type="match status" value="1"/>
</dbReference>
<evidence type="ECO:0000256" key="10">
    <source>
        <dbReference type="ARBA" id="ARBA00023014"/>
    </source>
</evidence>
<keyword evidence="11" id="KW-0934">Plastid</keyword>
<dbReference type="GO" id="GO:0022900">
    <property type="term" value="P:electron transport chain"/>
    <property type="evidence" value="ECO:0007669"/>
    <property type="project" value="InterPro"/>
</dbReference>
<keyword evidence="10 11" id="KW-0411">Iron-sulfur</keyword>
<evidence type="ECO:0000256" key="1">
    <source>
        <dbReference type="ARBA" id="ARBA00003532"/>
    </source>
</evidence>
<dbReference type="PROSITE" id="PS00197">
    <property type="entry name" value="2FE2S_FER_1"/>
    <property type="match status" value="1"/>
</dbReference>
<dbReference type="SUPFAM" id="SSF54292">
    <property type="entry name" value="2Fe-2S ferredoxin-like"/>
    <property type="match status" value="1"/>
</dbReference>
<dbReference type="GO" id="GO:0051537">
    <property type="term" value="F:2 iron, 2 sulfur cluster binding"/>
    <property type="evidence" value="ECO:0007669"/>
    <property type="project" value="UniProtKB-KW"/>
</dbReference>
<protein>
    <recommendedName>
        <fullName evidence="11">Ferredoxin</fullName>
    </recommendedName>
</protein>
<dbReference type="PROSITE" id="PS51085">
    <property type="entry name" value="2FE2S_FER_2"/>
    <property type="match status" value="1"/>
</dbReference>
<evidence type="ECO:0000256" key="11">
    <source>
        <dbReference type="RuleBase" id="RU364001"/>
    </source>
</evidence>
<reference evidence="13 14" key="1">
    <citation type="submission" date="2024-01" db="EMBL/GenBank/DDBJ databases">
        <title>The genomes of 5 underutilized Papilionoideae crops provide insights into root nodulation and disease resistanc.</title>
        <authorList>
            <person name="Jiang F."/>
        </authorList>
    </citation>
    <scope>NUCLEOTIDE SEQUENCE [LARGE SCALE GENOMIC DNA]</scope>
    <source>
        <strain evidence="13">DUOXIRENSHENG_FW03</strain>
        <tissue evidence="13">Leaves</tissue>
    </source>
</reference>
<comment type="similarity">
    <text evidence="3 11">Belongs to the 2Fe2S plant-type ferredoxin family.</text>
</comment>
<comment type="cofactor">
    <cofactor evidence="11">
        <name>[2Fe-2S] cluster</name>
        <dbReference type="ChEBI" id="CHEBI:190135"/>
    </cofactor>
    <text evidence="11">Binds 1 [2Fe-2S] cluster.</text>
</comment>
<dbReference type="InterPro" id="IPR012675">
    <property type="entry name" value="Beta-grasp_dom_sf"/>
</dbReference>
<dbReference type="InterPro" id="IPR006058">
    <property type="entry name" value="2Fe2S_fd_BS"/>
</dbReference>
<proteinExistence type="inferred from homology"/>
<dbReference type="PANTHER" id="PTHR43112:SF3">
    <property type="entry name" value="FERREDOXIN-2, CHLOROPLASTIC"/>
    <property type="match status" value="1"/>
</dbReference>
<organism evidence="13 14">
    <name type="scientific">Psophocarpus tetragonolobus</name>
    <name type="common">Winged bean</name>
    <name type="synonym">Dolichos tetragonolobus</name>
    <dbReference type="NCBI Taxonomy" id="3891"/>
    <lineage>
        <taxon>Eukaryota</taxon>
        <taxon>Viridiplantae</taxon>
        <taxon>Streptophyta</taxon>
        <taxon>Embryophyta</taxon>
        <taxon>Tracheophyta</taxon>
        <taxon>Spermatophyta</taxon>
        <taxon>Magnoliopsida</taxon>
        <taxon>eudicotyledons</taxon>
        <taxon>Gunneridae</taxon>
        <taxon>Pentapetalae</taxon>
        <taxon>rosids</taxon>
        <taxon>fabids</taxon>
        <taxon>Fabales</taxon>
        <taxon>Fabaceae</taxon>
        <taxon>Papilionoideae</taxon>
        <taxon>50 kb inversion clade</taxon>
        <taxon>NPAAA clade</taxon>
        <taxon>indigoferoid/millettioid clade</taxon>
        <taxon>Phaseoleae</taxon>
        <taxon>Psophocarpus</taxon>
    </lineage>
</organism>
<dbReference type="NCBIfam" id="TIGR02008">
    <property type="entry name" value="fdx_plant"/>
    <property type="match status" value="1"/>
</dbReference>
<evidence type="ECO:0000313" key="13">
    <source>
        <dbReference type="EMBL" id="KAK7412034.1"/>
    </source>
</evidence>
<evidence type="ECO:0000256" key="4">
    <source>
        <dbReference type="ARBA" id="ARBA00022448"/>
    </source>
</evidence>
<comment type="function">
    <text evidence="1 11">Ferredoxins are iron-sulfur proteins that transfer electrons in a wide variety of metabolic reactions.</text>
</comment>
<dbReference type="GO" id="GO:0009055">
    <property type="term" value="F:electron transfer activity"/>
    <property type="evidence" value="ECO:0007669"/>
    <property type="project" value="InterPro"/>
</dbReference>
<sequence>MASTGGWCGSGSVLNTNASFLRGNVMKAFPKSEFGFGVKGRRGGRVTAMASYNVKLITPNGEREFKCRDNEYILDKAEEIGLDLPYSCRAGACSSCAGLIVSGQVDQSDGSFLDDEQLAAGFVLTCVAFPASDLVIQTNKEEQLVS</sequence>
<name>A0AAN9XWZ7_PSOTE</name>
<keyword evidence="5 11" id="KW-0150">Chloroplast</keyword>
<dbReference type="InterPro" id="IPR010241">
    <property type="entry name" value="Fd_pln"/>
</dbReference>
<keyword evidence="9 11" id="KW-0408">Iron</keyword>
<dbReference type="InterPro" id="IPR036010">
    <property type="entry name" value="2Fe-2S_ferredoxin-like_sf"/>
</dbReference>